<organism evidence="18 19">
    <name type="scientific">Dioszegia hungarica</name>
    <dbReference type="NCBI Taxonomy" id="4972"/>
    <lineage>
        <taxon>Eukaryota</taxon>
        <taxon>Fungi</taxon>
        <taxon>Dikarya</taxon>
        <taxon>Basidiomycota</taxon>
        <taxon>Agaricomycotina</taxon>
        <taxon>Tremellomycetes</taxon>
        <taxon>Tremellales</taxon>
        <taxon>Bulleribasidiaceae</taxon>
        <taxon>Dioszegia</taxon>
    </lineage>
</organism>
<dbReference type="Pfam" id="PF08746">
    <property type="entry name" value="zf-RING-like"/>
    <property type="match status" value="1"/>
</dbReference>
<comment type="function">
    <text evidence="15">Acts in a DNA repair pathway for removal of UV-induced DNA damage that is distinct from classical nucleotide excision repair and in repair of ionizing radiation damage. Functions in homologous recombination repair of DNA double strand breaks and in recovery of stalled replication forks.</text>
</comment>
<keyword evidence="11 15" id="KW-0862">Zinc</keyword>
<dbReference type="InterPro" id="IPR014857">
    <property type="entry name" value="Nse1_RING_C4HC3-type"/>
</dbReference>
<evidence type="ECO:0000313" key="19">
    <source>
        <dbReference type="Proteomes" id="UP001164286"/>
    </source>
</evidence>
<dbReference type="Gene3D" id="1.10.10.10">
    <property type="entry name" value="Winged helix-like DNA-binding domain superfamily/Winged helix DNA-binding domain"/>
    <property type="match status" value="1"/>
</dbReference>
<evidence type="ECO:0000256" key="1">
    <source>
        <dbReference type="ARBA" id="ARBA00000900"/>
    </source>
</evidence>
<keyword evidence="6 15" id="KW-0808">Transferase</keyword>
<reference evidence="18" key="1">
    <citation type="journal article" date="2022" name="G3 (Bethesda)">
        <title>High quality genome of the basidiomycete yeast Dioszegia hungarica PDD-24b-2 isolated from cloud water.</title>
        <authorList>
            <person name="Jarrige D."/>
            <person name="Haridas S."/>
            <person name="Bleykasten-Grosshans C."/>
            <person name="Joly M."/>
            <person name="Nadalig T."/>
            <person name="Sancelme M."/>
            <person name="Vuilleumier S."/>
            <person name="Grigoriev I.V."/>
            <person name="Amato P."/>
            <person name="Bringel F."/>
        </authorList>
    </citation>
    <scope>NUCLEOTIDE SEQUENCE</scope>
    <source>
        <strain evidence="18">PDD-24b-2</strain>
    </source>
</reference>
<dbReference type="Gene3D" id="3.30.40.10">
    <property type="entry name" value="Zinc/RING finger domain, C3HC4 (zinc finger)"/>
    <property type="match status" value="1"/>
</dbReference>
<dbReference type="InterPro" id="IPR011513">
    <property type="entry name" value="Nse1"/>
</dbReference>
<dbReference type="GO" id="GO:0000724">
    <property type="term" value="P:double-strand break repair via homologous recombination"/>
    <property type="evidence" value="ECO:0007669"/>
    <property type="project" value="TreeGrafter"/>
</dbReference>
<dbReference type="InterPro" id="IPR036388">
    <property type="entry name" value="WH-like_DNA-bd_sf"/>
</dbReference>
<evidence type="ECO:0000256" key="9">
    <source>
        <dbReference type="ARBA" id="ARBA00022771"/>
    </source>
</evidence>
<gene>
    <name evidence="18" type="ORF">MKK02DRAFT_41099</name>
</gene>
<comment type="caution">
    <text evidence="18">The sequence shown here is derived from an EMBL/GenBank/DDBJ whole genome shotgun (WGS) entry which is preliminary data.</text>
</comment>
<feature type="domain" description="Non-structural maintenance of chromosomes element 1 RING C4HC3-type" evidence="17">
    <location>
        <begin position="208"/>
        <end position="249"/>
    </location>
</feature>
<dbReference type="GO" id="GO:0030915">
    <property type="term" value="C:Smc5-Smc6 complex"/>
    <property type="evidence" value="ECO:0007669"/>
    <property type="project" value="UniProtKB-UniRule"/>
</dbReference>
<comment type="subcellular location">
    <subcellularLocation>
        <location evidence="2 15">Nucleus</location>
    </subcellularLocation>
</comment>
<dbReference type="Pfam" id="PF07574">
    <property type="entry name" value="SMC_Nse1"/>
    <property type="match status" value="1"/>
</dbReference>
<feature type="region of interest" description="Disordered" evidence="16">
    <location>
        <begin position="264"/>
        <end position="368"/>
    </location>
</feature>
<evidence type="ECO:0000259" key="17">
    <source>
        <dbReference type="Pfam" id="PF08746"/>
    </source>
</evidence>
<dbReference type="EMBL" id="JAKWFO010000014">
    <property type="protein sequence ID" value="KAI9632787.1"/>
    <property type="molecule type" value="Genomic_DNA"/>
</dbReference>
<keyword evidence="7 15" id="KW-0479">Metal-binding</keyword>
<evidence type="ECO:0000256" key="15">
    <source>
        <dbReference type="RuleBase" id="RU368018"/>
    </source>
</evidence>
<evidence type="ECO:0000256" key="2">
    <source>
        <dbReference type="ARBA" id="ARBA00004123"/>
    </source>
</evidence>
<dbReference type="Proteomes" id="UP001164286">
    <property type="component" value="Unassembled WGS sequence"/>
</dbReference>
<dbReference type="GeneID" id="77730641"/>
<evidence type="ECO:0000256" key="10">
    <source>
        <dbReference type="ARBA" id="ARBA00022786"/>
    </source>
</evidence>
<name>A0AA38LQ23_9TREE</name>
<keyword evidence="9 15" id="KW-0863">Zinc-finger</keyword>
<dbReference type="GO" id="GO:0061630">
    <property type="term" value="F:ubiquitin protein ligase activity"/>
    <property type="evidence" value="ECO:0007669"/>
    <property type="project" value="UniProtKB-EC"/>
</dbReference>
<dbReference type="PANTHER" id="PTHR20973:SF0">
    <property type="entry name" value="NON-STRUCTURAL MAINTENANCE OF CHROMOSOMES ELEMENT 1 HOMOLOG"/>
    <property type="match status" value="1"/>
</dbReference>
<evidence type="ECO:0000256" key="11">
    <source>
        <dbReference type="ARBA" id="ARBA00022833"/>
    </source>
</evidence>
<evidence type="ECO:0000256" key="8">
    <source>
        <dbReference type="ARBA" id="ARBA00022763"/>
    </source>
</evidence>
<dbReference type="GO" id="GO:0005634">
    <property type="term" value="C:nucleus"/>
    <property type="evidence" value="ECO:0007669"/>
    <property type="project" value="UniProtKB-SubCell"/>
</dbReference>
<keyword evidence="19" id="KW-1185">Reference proteome</keyword>
<keyword evidence="8 15" id="KW-0227">DNA damage</keyword>
<evidence type="ECO:0000256" key="16">
    <source>
        <dbReference type="SAM" id="MobiDB-lite"/>
    </source>
</evidence>
<proteinExistence type="inferred from homology"/>
<comment type="similarity">
    <text evidence="3 15">Belongs to the NSE1 family.</text>
</comment>
<comment type="subunit">
    <text evidence="15">Component of the Smc5-Smc6 complex.</text>
</comment>
<comment type="catalytic activity">
    <reaction evidence="1 15">
        <text>S-ubiquitinyl-[E2 ubiquitin-conjugating enzyme]-L-cysteine + [acceptor protein]-L-lysine = [E2 ubiquitin-conjugating enzyme]-L-cysteine + N(6)-ubiquitinyl-[acceptor protein]-L-lysine.</text>
        <dbReference type="EC" id="2.3.2.27"/>
    </reaction>
</comment>
<feature type="compositionally biased region" description="Acidic residues" evidence="16">
    <location>
        <begin position="299"/>
        <end position="320"/>
    </location>
</feature>
<dbReference type="EC" id="2.3.2.27" evidence="4 15"/>
<sequence length="368" mass="40275">MVNPTQATQGTIRPTDLHRVFLQSVLSRRVMPEEIMVQLYLRAISACQVADENFRPTHGTNKAGARSFALEINRILEQSGMQMEMKSIRDEGSVPRDMWAMINTDPTDEAANMTDLEPLQLSFFKAIANNIITSYPANSINHFQALSLTSGLPGQLTKSAGDTLLSTFVARGWLAKSVKRGRYSLAPRAIMELDNWLLAEHEEYIQKCGRCSKTVLSGVICANSECESHIHKTCYTLLMTGRTPACPVCKKDFATYDPKPLGEKAVNRVEDTTTQIRTKRKRNTESGANGRAGPSRGGDDDEEDELEEEEGQTDNEEPEEGSAGAAGGSSVQVGNGTSQWKAAKTGGRPKRAAAAKKVQSTQSEEESD</sequence>
<keyword evidence="13 15" id="KW-0234">DNA repair</keyword>
<evidence type="ECO:0000256" key="14">
    <source>
        <dbReference type="ARBA" id="ARBA00023242"/>
    </source>
</evidence>
<keyword evidence="10 15" id="KW-0833">Ubl conjugation pathway</keyword>
<dbReference type="PANTHER" id="PTHR20973">
    <property type="entry name" value="NON-SMC ELEMENT 1-RELATED"/>
    <property type="match status" value="1"/>
</dbReference>
<keyword evidence="12 15" id="KW-0233">DNA recombination</keyword>
<evidence type="ECO:0000256" key="3">
    <source>
        <dbReference type="ARBA" id="ARBA00010258"/>
    </source>
</evidence>
<dbReference type="RefSeq" id="XP_052942564.1">
    <property type="nucleotide sequence ID" value="XM_053091436.1"/>
</dbReference>
<accession>A0AA38LQ23</accession>
<dbReference type="AlphaFoldDB" id="A0AA38LQ23"/>
<dbReference type="GO" id="GO:0008270">
    <property type="term" value="F:zinc ion binding"/>
    <property type="evidence" value="ECO:0007669"/>
    <property type="project" value="UniProtKB-KW"/>
</dbReference>
<evidence type="ECO:0000256" key="5">
    <source>
        <dbReference type="ARBA" id="ARBA00019422"/>
    </source>
</evidence>
<evidence type="ECO:0000256" key="7">
    <source>
        <dbReference type="ARBA" id="ARBA00022723"/>
    </source>
</evidence>
<feature type="compositionally biased region" description="Polar residues" evidence="16">
    <location>
        <begin position="331"/>
        <end position="340"/>
    </location>
</feature>
<dbReference type="Gene3D" id="3.90.1150.220">
    <property type="match status" value="1"/>
</dbReference>
<evidence type="ECO:0000256" key="13">
    <source>
        <dbReference type="ARBA" id="ARBA00023204"/>
    </source>
</evidence>
<protein>
    <recommendedName>
        <fullName evidence="5 15">Non-structural maintenance of chromosomes element 1 homolog</fullName>
        <ecNumber evidence="4 15">2.3.2.27</ecNumber>
    </recommendedName>
</protein>
<evidence type="ECO:0000313" key="18">
    <source>
        <dbReference type="EMBL" id="KAI9632787.1"/>
    </source>
</evidence>
<evidence type="ECO:0000256" key="12">
    <source>
        <dbReference type="ARBA" id="ARBA00023172"/>
    </source>
</evidence>
<dbReference type="InterPro" id="IPR013083">
    <property type="entry name" value="Znf_RING/FYVE/PHD"/>
</dbReference>
<evidence type="ECO:0000256" key="4">
    <source>
        <dbReference type="ARBA" id="ARBA00012483"/>
    </source>
</evidence>
<evidence type="ECO:0000256" key="6">
    <source>
        <dbReference type="ARBA" id="ARBA00022679"/>
    </source>
</evidence>
<keyword evidence="14 15" id="KW-0539">Nucleus</keyword>